<evidence type="ECO:0000313" key="3">
    <source>
        <dbReference type="Proteomes" id="UP000239899"/>
    </source>
</evidence>
<evidence type="ECO:0000313" key="2">
    <source>
        <dbReference type="EMBL" id="PRW60016.1"/>
    </source>
</evidence>
<protein>
    <submittedName>
        <fullName evidence="2">Coagulation factor XIII A chain-like</fullName>
    </submittedName>
</protein>
<keyword evidence="1" id="KW-0472">Membrane</keyword>
<dbReference type="Proteomes" id="UP000239899">
    <property type="component" value="Unassembled WGS sequence"/>
</dbReference>
<reference evidence="2 3" key="1">
    <citation type="journal article" date="2018" name="Plant J.">
        <title>Genome sequences of Chlorella sorokiniana UTEX 1602 and Micractinium conductrix SAG 241.80: implications to maltose excretion by a green alga.</title>
        <authorList>
            <person name="Arriola M.B."/>
            <person name="Velmurugan N."/>
            <person name="Zhang Y."/>
            <person name="Plunkett M.H."/>
            <person name="Hondzo H."/>
            <person name="Barney B.M."/>
        </authorList>
    </citation>
    <scope>NUCLEOTIDE SEQUENCE [LARGE SCALE GENOMIC DNA]</scope>
    <source>
        <strain evidence="3">UTEX 1602</strain>
    </source>
</reference>
<dbReference type="EMBL" id="LHPG02000003">
    <property type="protein sequence ID" value="PRW60016.1"/>
    <property type="molecule type" value="Genomic_DNA"/>
</dbReference>
<name>A0A2P6U122_CHLSO</name>
<keyword evidence="1" id="KW-0812">Transmembrane</keyword>
<sequence length="83" mass="9567">MVLEQLASPGSVLKMVVPAILSGVVFWKYYKGIWGNGRTMNEEWYTAGEQMMDAMPRQASDQPIRINPFSDTERRMHYTKLLV</sequence>
<evidence type="ECO:0000256" key="1">
    <source>
        <dbReference type="SAM" id="Phobius"/>
    </source>
</evidence>
<gene>
    <name evidence="2" type="ORF">C2E21_1702</name>
</gene>
<keyword evidence="3" id="KW-1185">Reference proteome</keyword>
<dbReference type="AlphaFoldDB" id="A0A2P6U122"/>
<keyword evidence="1" id="KW-1133">Transmembrane helix</keyword>
<proteinExistence type="predicted"/>
<feature type="transmembrane region" description="Helical" evidence="1">
    <location>
        <begin position="12"/>
        <end position="30"/>
    </location>
</feature>
<dbReference type="OrthoDB" id="505899at2759"/>
<organism evidence="2 3">
    <name type="scientific">Chlorella sorokiniana</name>
    <name type="common">Freshwater green alga</name>
    <dbReference type="NCBI Taxonomy" id="3076"/>
    <lineage>
        <taxon>Eukaryota</taxon>
        <taxon>Viridiplantae</taxon>
        <taxon>Chlorophyta</taxon>
        <taxon>core chlorophytes</taxon>
        <taxon>Trebouxiophyceae</taxon>
        <taxon>Chlorellales</taxon>
        <taxon>Chlorellaceae</taxon>
        <taxon>Chlorella clade</taxon>
        <taxon>Chlorella</taxon>
    </lineage>
</organism>
<accession>A0A2P6U122</accession>
<comment type="caution">
    <text evidence="2">The sequence shown here is derived from an EMBL/GenBank/DDBJ whole genome shotgun (WGS) entry which is preliminary data.</text>
</comment>